<protein>
    <recommendedName>
        <fullName evidence="1">BTB domain-containing protein</fullName>
    </recommendedName>
</protein>
<name>A0A0D7BQR0_9AGAR</name>
<proteinExistence type="predicted"/>
<dbReference type="InterPro" id="IPR000210">
    <property type="entry name" value="BTB/POZ_dom"/>
</dbReference>
<dbReference type="SUPFAM" id="SSF54695">
    <property type="entry name" value="POZ domain"/>
    <property type="match status" value="1"/>
</dbReference>
<evidence type="ECO:0000259" key="1">
    <source>
        <dbReference type="PROSITE" id="PS50097"/>
    </source>
</evidence>
<dbReference type="PROSITE" id="PS50097">
    <property type="entry name" value="BTB"/>
    <property type="match status" value="1"/>
</dbReference>
<dbReference type="InterPro" id="IPR011333">
    <property type="entry name" value="SKP1/BTB/POZ_sf"/>
</dbReference>
<dbReference type="Pfam" id="PF00651">
    <property type="entry name" value="BTB"/>
    <property type="match status" value="1"/>
</dbReference>
<dbReference type="SMART" id="SM00225">
    <property type="entry name" value="BTB"/>
    <property type="match status" value="1"/>
</dbReference>
<evidence type="ECO:0000313" key="3">
    <source>
        <dbReference type="Proteomes" id="UP000054007"/>
    </source>
</evidence>
<dbReference type="Gene3D" id="3.30.710.10">
    <property type="entry name" value="Potassium Channel Kv1.1, Chain A"/>
    <property type="match status" value="1"/>
</dbReference>
<feature type="domain" description="BTB" evidence="1">
    <location>
        <begin position="17"/>
        <end position="91"/>
    </location>
</feature>
<dbReference type="STRING" id="1314674.A0A0D7BQR0"/>
<dbReference type="EMBL" id="KN880443">
    <property type="protein sequence ID" value="KIY72504.1"/>
    <property type="molecule type" value="Genomic_DNA"/>
</dbReference>
<gene>
    <name evidence="2" type="ORF">CYLTODRAFT_388608</name>
</gene>
<evidence type="ECO:0000313" key="2">
    <source>
        <dbReference type="EMBL" id="KIY72504.1"/>
    </source>
</evidence>
<reference evidence="2 3" key="1">
    <citation type="journal article" date="2015" name="Fungal Genet. Biol.">
        <title>Evolution of novel wood decay mechanisms in Agaricales revealed by the genome sequences of Fistulina hepatica and Cylindrobasidium torrendii.</title>
        <authorList>
            <person name="Floudas D."/>
            <person name="Held B.W."/>
            <person name="Riley R."/>
            <person name="Nagy L.G."/>
            <person name="Koehler G."/>
            <person name="Ransdell A.S."/>
            <person name="Younus H."/>
            <person name="Chow J."/>
            <person name="Chiniquy J."/>
            <person name="Lipzen A."/>
            <person name="Tritt A."/>
            <person name="Sun H."/>
            <person name="Haridas S."/>
            <person name="LaButti K."/>
            <person name="Ohm R.A."/>
            <person name="Kues U."/>
            <person name="Blanchette R.A."/>
            <person name="Grigoriev I.V."/>
            <person name="Minto R.E."/>
            <person name="Hibbett D.S."/>
        </authorList>
    </citation>
    <scope>NUCLEOTIDE SEQUENCE [LARGE SCALE GENOMIC DNA]</scope>
    <source>
        <strain evidence="2 3">FP15055 ss-10</strain>
    </source>
</reference>
<organism evidence="2 3">
    <name type="scientific">Cylindrobasidium torrendii FP15055 ss-10</name>
    <dbReference type="NCBI Taxonomy" id="1314674"/>
    <lineage>
        <taxon>Eukaryota</taxon>
        <taxon>Fungi</taxon>
        <taxon>Dikarya</taxon>
        <taxon>Basidiomycota</taxon>
        <taxon>Agaricomycotina</taxon>
        <taxon>Agaricomycetes</taxon>
        <taxon>Agaricomycetidae</taxon>
        <taxon>Agaricales</taxon>
        <taxon>Marasmiineae</taxon>
        <taxon>Physalacriaceae</taxon>
        <taxon>Cylindrobasidium</taxon>
    </lineage>
</organism>
<dbReference type="AlphaFoldDB" id="A0A0D7BQR0"/>
<dbReference type="OrthoDB" id="2879636at2759"/>
<dbReference type="Proteomes" id="UP000054007">
    <property type="component" value="Unassembled WGS sequence"/>
</dbReference>
<accession>A0A0D7BQR0</accession>
<keyword evidence="3" id="KW-1185">Reference proteome</keyword>
<sequence>MSGSLDFVRGEPWMEDGNIVLLTEDNPPTAFRVHRSVLARQSEIFQDMFNFPHSNDSNLFEGCPIIPMPDIPEDLSNLVRALYDGPSFQNESILDFFYVAGILRLSTKYFIANLRQQAINHLSRTWAHTLHGHDEMVETALTTPNVNKLTYPFVHPLHVLNLARETHVRSIIPSVFYFLSLYRLEDLLKADHHKLRYEHPSKPSSELSPYDLRIYTMMFQKRIEETMIFLRTICGERESPAECTRKSDCLRTFDKLAARLTRTWAVRTALMYYVVQVQREAGQNDLCNHCLRAFQADCEKFRARLWAEFPGICDLPPWEQLVQEELTDSRLRRRS</sequence>